<organism evidence="2 3">
    <name type="scientific">Novosphingobium indicum</name>
    <dbReference type="NCBI Taxonomy" id="462949"/>
    <lineage>
        <taxon>Bacteria</taxon>
        <taxon>Pseudomonadati</taxon>
        <taxon>Pseudomonadota</taxon>
        <taxon>Alphaproteobacteria</taxon>
        <taxon>Sphingomonadales</taxon>
        <taxon>Sphingomonadaceae</taxon>
        <taxon>Novosphingobium</taxon>
    </lineage>
</organism>
<evidence type="ECO:0000313" key="3">
    <source>
        <dbReference type="Proteomes" id="UP000605099"/>
    </source>
</evidence>
<dbReference type="SUPFAM" id="SSF54427">
    <property type="entry name" value="NTF2-like"/>
    <property type="match status" value="2"/>
</dbReference>
<gene>
    <name evidence="2" type="ORF">GCM10011349_34580</name>
</gene>
<accession>A0ABQ2JWV8</accession>
<dbReference type="EMBL" id="BMLK01000018">
    <property type="protein sequence ID" value="GGN56705.1"/>
    <property type="molecule type" value="Genomic_DNA"/>
</dbReference>
<feature type="domain" description="SnoaL-like" evidence="1">
    <location>
        <begin position="146"/>
        <end position="263"/>
    </location>
</feature>
<dbReference type="Gene3D" id="3.10.450.50">
    <property type="match status" value="2"/>
</dbReference>
<reference evidence="3" key="1">
    <citation type="journal article" date="2019" name="Int. J. Syst. Evol. Microbiol.">
        <title>The Global Catalogue of Microorganisms (GCM) 10K type strain sequencing project: providing services to taxonomists for standard genome sequencing and annotation.</title>
        <authorList>
            <consortium name="The Broad Institute Genomics Platform"/>
            <consortium name="The Broad Institute Genome Sequencing Center for Infectious Disease"/>
            <person name="Wu L."/>
            <person name="Ma J."/>
        </authorList>
    </citation>
    <scope>NUCLEOTIDE SEQUENCE [LARGE SCALE GENOMIC DNA]</scope>
    <source>
        <strain evidence="3">CGMCC 1.6784</strain>
    </source>
</reference>
<name>A0ABQ2JWV8_9SPHN</name>
<keyword evidence="3" id="KW-1185">Reference proteome</keyword>
<protein>
    <recommendedName>
        <fullName evidence="1">SnoaL-like domain-containing protein</fullName>
    </recommendedName>
</protein>
<dbReference type="RefSeq" id="WP_188821574.1">
    <property type="nucleotide sequence ID" value="NZ_BMLK01000018.1"/>
</dbReference>
<feature type="domain" description="SnoaL-like" evidence="1">
    <location>
        <begin position="8"/>
        <end position="125"/>
    </location>
</feature>
<dbReference type="Pfam" id="PF13577">
    <property type="entry name" value="SnoaL_4"/>
    <property type="match status" value="2"/>
</dbReference>
<comment type="caution">
    <text evidence="2">The sequence shown here is derived from an EMBL/GenBank/DDBJ whole genome shotgun (WGS) entry which is preliminary data.</text>
</comment>
<dbReference type="InterPro" id="IPR032710">
    <property type="entry name" value="NTF2-like_dom_sf"/>
</dbReference>
<evidence type="ECO:0000259" key="1">
    <source>
        <dbReference type="Pfam" id="PF13577"/>
    </source>
</evidence>
<dbReference type="Proteomes" id="UP000605099">
    <property type="component" value="Unassembled WGS sequence"/>
</dbReference>
<sequence>MPFTGPESDRLAIRELYEGYADGAARIDRDAWLAAYADDARWRSPYFDVAGIAAIGTTFDEIMADVVDVTIDIRLGSLEIEGDKATARLYQTESLLYPDGSTWELVGRYEDLLERRGGRWWFLDRTYTLQREVRPDPPGAHFTGNAHDRMAIRELMESYADASSRMDKQQWLDCWTDDCVWSTATGDVIGKAALSERWEQLFTSMDAMAFFAMPGAIQVNGNAATARCHVREIARIEGTVRKFSARYDDELVKQHGRWRFARRAYVMNIAE</sequence>
<proteinExistence type="predicted"/>
<evidence type="ECO:0000313" key="2">
    <source>
        <dbReference type="EMBL" id="GGN56705.1"/>
    </source>
</evidence>
<dbReference type="InterPro" id="IPR037401">
    <property type="entry name" value="SnoaL-like"/>
</dbReference>